<dbReference type="InterPro" id="IPR008271">
    <property type="entry name" value="Ser/Thr_kinase_AS"/>
</dbReference>
<dbReference type="InterPro" id="IPR011009">
    <property type="entry name" value="Kinase-like_dom_sf"/>
</dbReference>
<keyword evidence="2 3" id="KW-0067">ATP-binding</keyword>
<keyword evidence="4" id="KW-0808">Transferase</keyword>
<dbReference type="PANTHER" id="PTHR24347">
    <property type="entry name" value="SERINE/THREONINE-PROTEIN KINASE"/>
    <property type="match status" value="1"/>
</dbReference>
<comment type="similarity">
    <text evidence="4">Belongs to the protein kinase superfamily.</text>
</comment>
<dbReference type="InterPro" id="IPR000719">
    <property type="entry name" value="Prot_kinase_dom"/>
</dbReference>
<dbReference type="GO" id="GO:0004674">
    <property type="term" value="F:protein serine/threonine kinase activity"/>
    <property type="evidence" value="ECO:0007669"/>
    <property type="project" value="UniProtKB-KW"/>
</dbReference>
<dbReference type="InterPro" id="IPR017441">
    <property type="entry name" value="Protein_kinase_ATP_BS"/>
</dbReference>
<sequence length="492" mass="54740">MGGGSSKQGSLASPPSGANGRGTNNRRPSSIYTVPEEEDSDDDCLNCSFLGGFCPTKKKKTYDPMGTPVPDTPVVSRKQRKMFENAIDDDNGSNNNTNNGVSPSSRTGLFSSRYFGLEKEEDSSSILDTEEEEEPHDENAPAQIHEGPGGEAKLRAKYEVCEVIGVGSTSTVHRCVDRKTGADFACKIIDKKHMEQRFQGMVDQFHTEIQALQSLRHAHIIALYDVYITDEKIYIVMERMEGGELFDYVVQRGTLNEEEASRIVRQVTSALVYVHSMNFLHRDLKPENLLLRQKPLNPKDIEVKIIDFGLSKFMEEPVASSFLGTRGYLAPEMLQRKKYTSAVDAWALGVIVFVLLCGCLPFDDDSQSIPSDALMRSKFILRFPRWARDLSPSAKDLLSHLLDVNSMTRYTTEQALQHPWVSGKEAPRNSLLQSPGRIKQSQSPYLLNNGSATRTAVKDHVSTMHATRSRDAAAAAAGPKRPVRQHVRKTSI</sequence>
<dbReference type="SMART" id="SM00220">
    <property type="entry name" value="S_TKc"/>
    <property type="match status" value="1"/>
</dbReference>
<dbReference type="PROSITE" id="PS00107">
    <property type="entry name" value="PROTEIN_KINASE_ATP"/>
    <property type="match status" value="1"/>
</dbReference>
<evidence type="ECO:0000256" key="2">
    <source>
        <dbReference type="ARBA" id="ARBA00022840"/>
    </source>
</evidence>
<dbReference type="CDD" id="cd05117">
    <property type="entry name" value="STKc_CAMK"/>
    <property type="match status" value="1"/>
</dbReference>
<feature type="compositionally biased region" description="Low complexity" evidence="5">
    <location>
        <begin position="92"/>
        <end position="105"/>
    </location>
</feature>
<feature type="region of interest" description="Disordered" evidence="5">
    <location>
        <begin position="470"/>
        <end position="492"/>
    </location>
</feature>
<keyword evidence="4" id="KW-0418">Kinase</keyword>
<dbReference type="PROSITE" id="PS00108">
    <property type="entry name" value="PROTEIN_KINASE_ST"/>
    <property type="match status" value="1"/>
</dbReference>
<evidence type="ECO:0000256" key="1">
    <source>
        <dbReference type="ARBA" id="ARBA00022741"/>
    </source>
</evidence>
<dbReference type="Pfam" id="PF00069">
    <property type="entry name" value="Pkinase"/>
    <property type="match status" value="1"/>
</dbReference>
<evidence type="ECO:0000256" key="4">
    <source>
        <dbReference type="RuleBase" id="RU000304"/>
    </source>
</evidence>
<feature type="region of interest" description="Disordered" evidence="5">
    <location>
        <begin position="85"/>
        <end position="109"/>
    </location>
</feature>
<name>A0A7S2UI48_9STRA</name>
<feature type="compositionally biased region" description="Basic residues" evidence="5">
    <location>
        <begin position="481"/>
        <end position="492"/>
    </location>
</feature>
<keyword evidence="4" id="KW-0723">Serine/threonine-protein kinase</keyword>
<feature type="compositionally biased region" description="Acidic residues" evidence="5">
    <location>
        <begin position="121"/>
        <end position="136"/>
    </location>
</feature>
<feature type="region of interest" description="Disordered" evidence="5">
    <location>
        <begin position="1"/>
        <end position="42"/>
    </location>
</feature>
<dbReference type="GO" id="GO:0005524">
    <property type="term" value="F:ATP binding"/>
    <property type="evidence" value="ECO:0007669"/>
    <property type="project" value="UniProtKB-UniRule"/>
</dbReference>
<dbReference type="Gene3D" id="1.10.510.10">
    <property type="entry name" value="Transferase(Phosphotransferase) domain 1"/>
    <property type="match status" value="1"/>
</dbReference>
<reference evidence="7" key="1">
    <citation type="submission" date="2021-01" db="EMBL/GenBank/DDBJ databases">
        <authorList>
            <person name="Corre E."/>
            <person name="Pelletier E."/>
            <person name="Niang G."/>
            <person name="Scheremetjew M."/>
            <person name="Finn R."/>
            <person name="Kale V."/>
            <person name="Holt S."/>
            <person name="Cochrane G."/>
            <person name="Meng A."/>
            <person name="Brown T."/>
            <person name="Cohen L."/>
        </authorList>
    </citation>
    <scope>NUCLEOTIDE SEQUENCE</scope>
    <source>
        <strain evidence="7">CCMP2084</strain>
    </source>
</reference>
<accession>A0A7S2UI48</accession>
<dbReference type="FunFam" id="1.10.510.10:FF:000571">
    <property type="entry name" value="Maternal embryonic leucine zipper kinase"/>
    <property type="match status" value="1"/>
</dbReference>
<keyword evidence="1 3" id="KW-0547">Nucleotide-binding</keyword>
<feature type="compositionally biased region" description="Polar residues" evidence="5">
    <location>
        <begin position="21"/>
        <end position="32"/>
    </location>
</feature>
<organism evidence="7">
    <name type="scientific">Attheya septentrionalis</name>
    <dbReference type="NCBI Taxonomy" id="420275"/>
    <lineage>
        <taxon>Eukaryota</taxon>
        <taxon>Sar</taxon>
        <taxon>Stramenopiles</taxon>
        <taxon>Ochrophyta</taxon>
        <taxon>Bacillariophyta</taxon>
        <taxon>Coscinodiscophyceae</taxon>
        <taxon>Chaetocerotophycidae</taxon>
        <taxon>Chaetocerotales</taxon>
        <taxon>Attheyaceae</taxon>
        <taxon>Attheya</taxon>
    </lineage>
</organism>
<dbReference type="EMBL" id="HBHQ01018412">
    <property type="protein sequence ID" value="CAD9820499.1"/>
    <property type="molecule type" value="Transcribed_RNA"/>
</dbReference>
<dbReference type="SUPFAM" id="SSF56112">
    <property type="entry name" value="Protein kinase-like (PK-like)"/>
    <property type="match status" value="1"/>
</dbReference>
<dbReference type="PROSITE" id="PS50011">
    <property type="entry name" value="PROTEIN_KINASE_DOM"/>
    <property type="match status" value="1"/>
</dbReference>
<evidence type="ECO:0000259" key="6">
    <source>
        <dbReference type="PROSITE" id="PS50011"/>
    </source>
</evidence>
<gene>
    <name evidence="7" type="ORF">ASEP1449_LOCUS12332</name>
</gene>
<feature type="domain" description="Protein kinase" evidence="6">
    <location>
        <begin position="158"/>
        <end position="421"/>
    </location>
</feature>
<evidence type="ECO:0000313" key="7">
    <source>
        <dbReference type="EMBL" id="CAD9820499.1"/>
    </source>
</evidence>
<dbReference type="AlphaFoldDB" id="A0A7S2UI48"/>
<feature type="region of interest" description="Disordered" evidence="5">
    <location>
        <begin position="121"/>
        <end position="149"/>
    </location>
</feature>
<proteinExistence type="inferred from homology"/>
<evidence type="ECO:0000256" key="5">
    <source>
        <dbReference type="SAM" id="MobiDB-lite"/>
    </source>
</evidence>
<feature type="binding site" evidence="3">
    <location>
        <position position="187"/>
    </location>
    <ligand>
        <name>ATP</name>
        <dbReference type="ChEBI" id="CHEBI:30616"/>
    </ligand>
</feature>
<protein>
    <recommendedName>
        <fullName evidence="6">Protein kinase domain-containing protein</fullName>
    </recommendedName>
</protein>
<evidence type="ECO:0000256" key="3">
    <source>
        <dbReference type="PROSITE-ProRule" id="PRU10141"/>
    </source>
</evidence>